<evidence type="ECO:0000313" key="2">
    <source>
        <dbReference type="Proteomes" id="UP000054783"/>
    </source>
</evidence>
<organism evidence="1 2">
    <name type="scientific">Trichinella patagoniensis</name>
    <dbReference type="NCBI Taxonomy" id="990121"/>
    <lineage>
        <taxon>Eukaryota</taxon>
        <taxon>Metazoa</taxon>
        <taxon>Ecdysozoa</taxon>
        <taxon>Nematoda</taxon>
        <taxon>Enoplea</taxon>
        <taxon>Dorylaimia</taxon>
        <taxon>Trichinellida</taxon>
        <taxon>Trichinellidae</taxon>
        <taxon>Trichinella</taxon>
    </lineage>
</organism>
<reference evidence="1 2" key="1">
    <citation type="submission" date="2015-01" db="EMBL/GenBank/DDBJ databases">
        <title>Evolution of Trichinella species and genotypes.</title>
        <authorList>
            <person name="Korhonen P.K."/>
            <person name="Edoardo P."/>
            <person name="Giuseppe L.R."/>
            <person name="Gasser R.B."/>
        </authorList>
    </citation>
    <scope>NUCLEOTIDE SEQUENCE [LARGE SCALE GENOMIC DNA]</scope>
    <source>
        <strain evidence="1">ISS2496</strain>
    </source>
</reference>
<keyword evidence="2" id="KW-1185">Reference proteome</keyword>
<accession>A0A0V0ZGD5</accession>
<protein>
    <submittedName>
        <fullName evidence="1">Uncharacterized protein</fullName>
    </submittedName>
</protein>
<comment type="caution">
    <text evidence="1">The sequence shown here is derived from an EMBL/GenBank/DDBJ whole genome shotgun (WGS) entry which is preliminary data.</text>
</comment>
<name>A0A0V0ZGD5_9BILA</name>
<dbReference type="AlphaFoldDB" id="A0A0V0ZGD5"/>
<gene>
    <name evidence="1" type="ORF">T12_1881</name>
</gene>
<evidence type="ECO:0000313" key="1">
    <source>
        <dbReference type="EMBL" id="KRY11503.1"/>
    </source>
</evidence>
<sequence>MCSFVSFLRYQPMFLHLCQMRNSGLYQMQDLDRRATHAASKIVSFRSSESLRCLRPSTAALRGSPRSSSFFSFVACCVLQFSIPSIALPVLPTTSNNCEGVLHGYI</sequence>
<dbReference type="Proteomes" id="UP000054783">
    <property type="component" value="Unassembled WGS sequence"/>
</dbReference>
<proteinExistence type="predicted"/>
<dbReference type="EMBL" id="JYDQ01000192">
    <property type="protein sequence ID" value="KRY11503.1"/>
    <property type="molecule type" value="Genomic_DNA"/>
</dbReference>